<accession>A0A5A7N9E7</accession>
<dbReference type="PANTHER" id="PTHR36842:SF1">
    <property type="entry name" value="PROTEIN TOLB"/>
    <property type="match status" value="1"/>
</dbReference>
<dbReference type="InterPro" id="IPR007195">
    <property type="entry name" value="TolB_N"/>
</dbReference>
<sequence length="451" mass="50150">MRLMMKHGLVAMFRGLLGLVVFLGLIGPALANLKVDVNRGTVDPLPIAVPDFIPRRALATPAGSMQEIGANVAAVIAADLRRSGLFRPLDPAAFISEPQSADVRPRFANWRAIASQALVTGQVDQRSDGLLVAEFRLWDVLAEAQLTGLRYTAQPGDWRRIAHKIADAIYERLTGEAGYFDSRVVYIAESGNKLNRRKRLAIMDQDGHNHMFLTNGDDLVLTPRFSPNRQEITYLAYYNNQPRVYLYNLDTGKHEVLGDFPNMTFAPRFSPDGNRVILSLAENGNSDIYEMDLRTRGVRRLTTHPGIDTSPSYSPDGSHIVFNSSRGGSQQIYVMRSDGSQVERISFGNGRYATPVWSPRGDLIAFTKIGDSKFRIGVMRPDGSGERVLTNSYQDEGPTWSPNGRVLMFFRLSQESGETTLWSVDLTGYNERQVPTPLEASDPAWSPILDK</sequence>
<feature type="domain" description="TolB N-terminal" evidence="6">
    <location>
        <begin position="33"/>
        <end position="146"/>
    </location>
</feature>
<dbReference type="PANTHER" id="PTHR36842">
    <property type="entry name" value="PROTEIN TOLB HOMOLOG"/>
    <property type="match status" value="1"/>
</dbReference>
<dbReference type="Gene3D" id="2.120.10.30">
    <property type="entry name" value="TolB, C-terminal domain"/>
    <property type="match status" value="1"/>
</dbReference>
<evidence type="ECO:0000256" key="2">
    <source>
        <dbReference type="ARBA" id="ARBA00009820"/>
    </source>
</evidence>
<reference evidence="7 8" key="1">
    <citation type="submission" date="2019-09" db="EMBL/GenBank/DDBJ databases">
        <title>NBRP : Genome information of microbial organism related human and environment.</title>
        <authorList>
            <person name="Hattori M."/>
            <person name="Oshima K."/>
            <person name="Inaba H."/>
            <person name="Suda W."/>
            <person name="Sakamoto M."/>
            <person name="Iino T."/>
            <person name="Kitahara M."/>
            <person name="Oshida Y."/>
            <person name="Iida T."/>
            <person name="Kudo T."/>
            <person name="Itoh T."/>
            <person name="Ohkuma M."/>
        </authorList>
    </citation>
    <scope>NUCLEOTIDE SEQUENCE [LARGE SCALE GENOMIC DNA]</scope>
    <source>
        <strain evidence="7 8">Q-1</strain>
    </source>
</reference>
<comment type="subunit">
    <text evidence="5">The Tol-Pal system is composed of five core proteins: the inner membrane proteins TolA, TolQ and TolR, the periplasmic protein TolB and the outer membrane protein Pal. They form a network linking the inner and outer membranes and the peptidoglycan layer.</text>
</comment>
<comment type="caution">
    <text evidence="7">The sequence shown here is derived from an EMBL/GenBank/DDBJ whole genome shotgun (WGS) entry which is preliminary data.</text>
</comment>
<evidence type="ECO:0000313" key="7">
    <source>
        <dbReference type="EMBL" id="GER04971.1"/>
    </source>
</evidence>
<dbReference type="Proteomes" id="UP000324996">
    <property type="component" value="Unassembled WGS sequence"/>
</dbReference>
<evidence type="ECO:0000256" key="4">
    <source>
        <dbReference type="ARBA" id="ARBA00022764"/>
    </source>
</evidence>
<comment type="similarity">
    <text evidence="2 5">Belongs to the TolB family.</text>
</comment>
<dbReference type="SUPFAM" id="SSF69304">
    <property type="entry name" value="Tricorn protease N-terminal domain"/>
    <property type="match status" value="1"/>
</dbReference>
<keyword evidence="4 5" id="KW-0574">Periplasm</keyword>
<organism evidence="7 8">
    <name type="scientific">Iodidimonas nitroreducens</name>
    <dbReference type="NCBI Taxonomy" id="1236968"/>
    <lineage>
        <taxon>Bacteria</taxon>
        <taxon>Pseudomonadati</taxon>
        <taxon>Pseudomonadota</taxon>
        <taxon>Alphaproteobacteria</taxon>
        <taxon>Iodidimonadales</taxon>
        <taxon>Iodidimonadaceae</taxon>
        <taxon>Iodidimonas</taxon>
    </lineage>
</organism>
<dbReference type="AlphaFoldDB" id="A0A5A7N9E7"/>
<name>A0A5A7N9E7_9PROT</name>
<evidence type="ECO:0000256" key="3">
    <source>
        <dbReference type="ARBA" id="ARBA00022729"/>
    </source>
</evidence>
<evidence type="ECO:0000259" key="6">
    <source>
        <dbReference type="Pfam" id="PF04052"/>
    </source>
</evidence>
<evidence type="ECO:0000256" key="1">
    <source>
        <dbReference type="ARBA" id="ARBA00004418"/>
    </source>
</evidence>
<keyword evidence="5" id="KW-0132">Cell division</keyword>
<dbReference type="InterPro" id="IPR014167">
    <property type="entry name" value="Tol-Pal_TolB"/>
</dbReference>
<dbReference type="GO" id="GO:0051301">
    <property type="term" value="P:cell division"/>
    <property type="evidence" value="ECO:0007669"/>
    <property type="project" value="UniProtKB-UniRule"/>
</dbReference>
<evidence type="ECO:0000313" key="8">
    <source>
        <dbReference type="Proteomes" id="UP000324996"/>
    </source>
</evidence>
<gene>
    <name evidence="5 7" type="primary">tolB</name>
    <name evidence="7" type="ORF">JCM17846_26530</name>
</gene>
<keyword evidence="5" id="KW-0131">Cell cycle</keyword>
<dbReference type="InterPro" id="IPR011659">
    <property type="entry name" value="WD40"/>
</dbReference>
<proteinExistence type="inferred from homology"/>
<dbReference type="GO" id="GO:0017038">
    <property type="term" value="P:protein import"/>
    <property type="evidence" value="ECO:0007669"/>
    <property type="project" value="InterPro"/>
</dbReference>
<dbReference type="SUPFAM" id="SSF52964">
    <property type="entry name" value="TolB, N-terminal domain"/>
    <property type="match status" value="1"/>
</dbReference>
<keyword evidence="8" id="KW-1185">Reference proteome</keyword>
<comment type="subcellular location">
    <subcellularLocation>
        <location evidence="1 5">Periplasm</location>
    </subcellularLocation>
</comment>
<evidence type="ECO:0000256" key="5">
    <source>
        <dbReference type="HAMAP-Rule" id="MF_00671"/>
    </source>
</evidence>
<dbReference type="Gene3D" id="3.40.50.10070">
    <property type="entry name" value="TolB, N-terminal domain"/>
    <property type="match status" value="1"/>
</dbReference>
<dbReference type="NCBIfam" id="TIGR02800">
    <property type="entry name" value="propeller_TolB"/>
    <property type="match status" value="1"/>
</dbReference>
<dbReference type="EMBL" id="BKCN01000015">
    <property type="protein sequence ID" value="GER04971.1"/>
    <property type="molecule type" value="Genomic_DNA"/>
</dbReference>
<comment type="function">
    <text evidence="5">Part of the Tol-Pal system, which plays a role in outer membrane invagination during cell division and is important for maintaining outer membrane integrity.</text>
</comment>
<dbReference type="Pfam" id="PF07676">
    <property type="entry name" value="PD40"/>
    <property type="match status" value="3"/>
</dbReference>
<dbReference type="Pfam" id="PF04052">
    <property type="entry name" value="TolB_N"/>
    <property type="match status" value="1"/>
</dbReference>
<protein>
    <recommendedName>
        <fullName evidence="5">Tol-Pal system protein TolB</fullName>
    </recommendedName>
</protein>
<dbReference type="GO" id="GO:0042597">
    <property type="term" value="C:periplasmic space"/>
    <property type="evidence" value="ECO:0007669"/>
    <property type="project" value="UniProtKB-SubCell"/>
</dbReference>
<dbReference type="HAMAP" id="MF_00671">
    <property type="entry name" value="TolB"/>
    <property type="match status" value="1"/>
</dbReference>
<dbReference type="InterPro" id="IPR011042">
    <property type="entry name" value="6-blade_b-propeller_TolB-like"/>
</dbReference>
<keyword evidence="3 5" id="KW-0732">Signal</keyword>